<dbReference type="PANTHER" id="PTHR10139:SF1">
    <property type="entry name" value="DOUBLE-STRAND BREAK REPAIR PROTEIN MRE11"/>
    <property type="match status" value="1"/>
</dbReference>
<dbReference type="GO" id="GO:0000014">
    <property type="term" value="F:single-stranded DNA endodeoxyribonuclease activity"/>
    <property type="evidence" value="ECO:0007669"/>
    <property type="project" value="TreeGrafter"/>
</dbReference>
<dbReference type="GO" id="GO:0006303">
    <property type="term" value="P:double-strand break repair via nonhomologous end joining"/>
    <property type="evidence" value="ECO:0007669"/>
    <property type="project" value="TreeGrafter"/>
</dbReference>
<dbReference type="EMBL" id="KK121484">
    <property type="protein sequence ID" value="KFM80579.1"/>
    <property type="molecule type" value="Genomic_DNA"/>
</dbReference>
<evidence type="ECO:0000256" key="1">
    <source>
        <dbReference type="ARBA" id="ARBA00022801"/>
    </source>
</evidence>
<dbReference type="CDD" id="cd00840">
    <property type="entry name" value="MPP_Mre11_N"/>
    <property type="match status" value="1"/>
</dbReference>
<dbReference type="InterPro" id="IPR004843">
    <property type="entry name" value="Calcineurin-like_PHP"/>
</dbReference>
<dbReference type="GO" id="GO:0007095">
    <property type="term" value="P:mitotic G2 DNA damage checkpoint signaling"/>
    <property type="evidence" value="ECO:0007669"/>
    <property type="project" value="TreeGrafter"/>
</dbReference>
<dbReference type="GO" id="GO:0000724">
    <property type="term" value="P:double-strand break repair via homologous recombination"/>
    <property type="evidence" value="ECO:0007669"/>
    <property type="project" value="TreeGrafter"/>
</dbReference>
<dbReference type="GO" id="GO:0042138">
    <property type="term" value="P:meiotic DNA double-strand break formation"/>
    <property type="evidence" value="ECO:0007669"/>
    <property type="project" value="TreeGrafter"/>
</dbReference>
<evidence type="ECO:0000259" key="2">
    <source>
        <dbReference type="Pfam" id="PF00149"/>
    </source>
</evidence>
<protein>
    <submittedName>
        <fullName evidence="3">Double-strand break repair protein MRE11A</fullName>
    </submittedName>
</protein>
<dbReference type="GO" id="GO:0030870">
    <property type="term" value="C:Mre11 complex"/>
    <property type="evidence" value="ECO:0007669"/>
    <property type="project" value="TreeGrafter"/>
</dbReference>
<name>A0A087UT90_STEMI</name>
<dbReference type="GO" id="GO:0097552">
    <property type="term" value="P:mitochondrial double-strand break repair via homologous recombination"/>
    <property type="evidence" value="ECO:0007669"/>
    <property type="project" value="TreeGrafter"/>
</dbReference>
<dbReference type="Pfam" id="PF00149">
    <property type="entry name" value="Metallophos"/>
    <property type="match status" value="1"/>
</dbReference>
<accession>A0A087UT90</accession>
<feature type="non-terminal residue" evidence="3">
    <location>
        <position position="128"/>
    </location>
</feature>
<keyword evidence="1" id="KW-0378">Hydrolase</keyword>
<keyword evidence="4" id="KW-1185">Reference proteome</keyword>
<dbReference type="GO" id="GO:0031573">
    <property type="term" value="P:mitotic intra-S DNA damage checkpoint signaling"/>
    <property type="evidence" value="ECO:0007669"/>
    <property type="project" value="TreeGrafter"/>
</dbReference>
<proteinExistence type="predicted"/>
<dbReference type="AlphaFoldDB" id="A0A087UT90"/>
<dbReference type="OMA" id="ENFKHSA"/>
<dbReference type="OrthoDB" id="30417at2759"/>
<dbReference type="GO" id="GO:0000723">
    <property type="term" value="P:telomere maintenance"/>
    <property type="evidence" value="ECO:0007669"/>
    <property type="project" value="TreeGrafter"/>
</dbReference>
<dbReference type="Gene3D" id="3.60.21.10">
    <property type="match status" value="1"/>
</dbReference>
<feature type="domain" description="Calcineurin-like phosphoesterase" evidence="2">
    <location>
        <begin position="11"/>
        <end position="127"/>
    </location>
</feature>
<dbReference type="Proteomes" id="UP000054359">
    <property type="component" value="Unassembled WGS sequence"/>
</dbReference>
<gene>
    <name evidence="3" type="ORF">X975_05629</name>
</gene>
<organism evidence="3 4">
    <name type="scientific">Stegodyphus mimosarum</name>
    <name type="common">African social velvet spider</name>
    <dbReference type="NCBI Taxonomy" id="407821"/>
    <lineage>
        <taxon>Eukaryota</taxon>
        <taxon>Metazoa</taxon>
        <taxon>Ecdysozoa</taxon>
        <taxon>Arthropoda</taxon>
        <taxon>Chelicerata</taxon>
        <taxon>Arachnida</taxon>
        <taxon>Araneae</taxon>
        <taxon>Araneomorphae</taxon>
        <taxon>Entelegynae</taxon>
        <taxon>Eresoidea</taxon>
        <taxon>Eresidae</taxon>
        <taxon>Stegodyphus</taxon>
    </lineage>
</organism>
<dbReference type="PANTHER" id="PTHR10139">
    <property type="entry name" value="DOUBLE-STRAND BREAK REPAIR PROTEIN MRE11"/>
    <property type="match status" value="1"/>
</dbReference>
<dbReference type="InterPro" id="IPR029052">
    <property type="entry name" value="Metallo-depent_PP-like"/>
</dbReference>
<evidence type="ECO:0000313" key="3">
    <source>
        <dbReference type="EMBL" id="KFM80579.1"/>
    </source>
</evidence>
<dbReference type="InterPro" id="IPR041796">
    <property type="entry name" value="Mre11_N"/>
</dbReference>
<dbReference type="STRING" id="407821.A0A087UT90"/>
<dbReference type="GO" id="GO:0035861">
    <property type="term" value="C:site of double-strand break"/>
    <property type="evidence" value="ECO:0007669"/>
    <property type="project" value="TreeGrafter"/>
</dbReference>
<sequence>MADLGEEDIFQILLATDCHLGYLESDAVRGSDSLVTFEEILNIAVEKNVDFILFGGDLFHENKPSRKVLHSCLTLLRKYCMGDKPIQFEFLSDQSENFKHSAFPVVNYEDPNLNVAIPIFSIHGNHDD</sequence>
<dbReference type="SUPFAM" id="SSF56300">
    <property type="entry name" value="Metallo-dependent phosphatases"/>
    <property type="match status" value="1"/>
</dbReference>
<reference evidence="3 4" key="1">
    <citation type="submission" date="2013-11" db="EMBL/GenBank/DDBJ databases">
        <title>Genome sequencing of Stegodyphus mimosarum.</title>
        <authorList>
            <person name="Bechsgaard J."/>
        </authorList>
    </citation>
    <scope>NUCLEOTIDE SEQUENCE [LARGE SCALE GENOMIC DNA]</scope>
</reference>
<evidence type="ECO:0000313" key="4">
    <source>
        <dbReference type="Proteomes" id="UP000054359"/>
    </source>
</evidence>